<evidence type="ECO:0000256" key="5">
    <source>
        <dbReference type="ARBA" id="ARBA00023136"/>
    </source>
</evidence>
<evidence type="ECO:0000256" key="4">
    <source>
        <dbReference type="ARBA" id="ARBA00022989"/>
    </source>
</evidence>
<proteinExistence type="predicted"/>
<keyword evidence="3 6" id="KW-0812">Transmembrane</keyword>
<dbReference type="EMBL" id="BAVZ01000001">
    <property type="protein sequence ID" value="GAF06543.1"/>
    <property type="molecule type" value="Genomic_DNA"/>
</dbReference>
<gene>
    <name evidence="8" type="ORF">JCM16418_503</name>
</gene>
<evidence type="ECO:0000256" key="3">
    <source>
        <dbReference type="ARBA" id="ARBA00022692"/>
    </source>
</evidence>
<comment type="caution">
    <text evidence="8">The sequence shown here is derived from an EMBL/GenBank/DDBJ whole genome shotgun (WGS) entry which is preliminary data.</text>
</comment>
<dbReference type="Pfam" id="PF13396">
    <property type="entry name" value="PLDc_N"/>
    <property type="match status" value="1"/>
</dbReference>
<sequence>MYLATTNIDWSVLAPIILPLIIIQIILMIIAFVSLYKAEATRGPKWVWALIILFVNILGSVAYFVIGRKDA</sequence>
<dbReference type="OrthoDB" id="3243324at2"/>
<evidence type="ECO:0000313" key="9">
    <source>
        <dbReference type="Proteomes" id="UP000019364"/>
    </source>
</evidence>
<keyword evidence="5 6" id="KW-0472">Membrane</keyword>
<feature type="transmembrane region" description="Helical" evidence="6">
    <location>
        <begin position="12"/>
        <end position="35"/>
    </location>
</feature>
<evidence type="ECO:0000313" key="8">
    <source>
        <dbReference type="EMBL" id="GAF06543.1"/>
    </source>
</evidence>
<organism evidence="8 9">
    <name type="scientific">Paenibacillus pini JCM 16418</name>
    <dbReference type="NCBI Taxonomy" id="1236976"/>
    <lineage>
        <taxon>Bacteria</taxon>
        <taxon>Bacillati</taxon>
        <taxon>Bacillota</taxon>
        <taxon>Bacilli</taxon>
        <taxon>Bacillales</taxon>
        <taxon>Paenibacillaceae</taxon>
        <taxon>Paenibacillus</taxon>
    </lineage>
</organism>
<reference evidence="8 9" key="1">
    <citation type="journal article" date="2014" name="Genome Announc.">
        <title>Draft Genome Sequence of Paenibacillus pini JCM 16418T, Isolated from the Rhizosphere of Pine Tree.</title>
        <authorList>
            <person name="Yuki M."/>
            <person name="Oshima K."/>
            <person name="Suda W."/>
            <person name="Oshida Y."/>
            <person name="Kitamura K."/>
            <person name="Iida Y."/>
            <person name="Hattori M."/>
            <person name="Ohkuma M."/>
        </authorList>
    </citation>
    <scope>NUCLEOTIDE SEQUENCE [LARGE SCALE GENOMIC DNA]</scope>
    <source>
        <strain evidence="8 9">JCM 16418</strain>
    </source>
</reference>
<dbReference type="AlphaFoldDB" id="W7YG71"/>
<name>W7YG71_9BACL</name>
<dbReference type="InterPro" id="IPR027379">
    <property type="entry name" value="CLS_N"/>
</dbReference>
<dbReference type="Proteomes" id="UP000019364">
    <property type="component" value="Unassembled WGS sequence"/>
</dbReference>
<dbReference type="eggNOG" id="ENOG50332VC">
    <property type="taxonomic scope" value="Bacteria"/>
</dbReference>
<keyword evidence="9" id="KW-1185">Reference proteome</keyword>
<evidence type="ECO:0000256" key="1">
    <source>
        <dbReference type="ARBA" id="ARBA00004651"/>
    </source>
</evidence>
<accession>W7YG71</accession>
<keyword evidence="4 6" id="KW-1133">Transmembrane helix</keyword>
<dbReference type="STRING" id="1236976.JCM16418_503"/>
<dbReference type="GO" id="GO:0005886">
    <property type="term" value="C:plasma membrane"/>
    <property type="evidence" value="ECO:0007669"/>
    <property type="project" value="UniProtKB-SubCell"/>
</dbReference>
<feature type="domain" description="Cardiolipin synthase N-terminal" evidence="7">
    <location>
        <begin position="26"/>
        <end position="68"/>
    </location>
</feature>
<protein>
    <recommendedName>
        <fullName evidence="7">Cardiolipin synthase N-terminal domain-containing protein</fullName>
    </recommendedName>
</protein>
<dbReference type="RefSeq" id="WP_036645664.1">
    <property type="nucleotide sequence ID" value="NZ_BAVZ01000001.1"/>
</dbReference>
<evidence type="ECO:0000256" key="6">
    <source>
        <dbReference type="SAM" id="Phobius"/>
    </source>
</evidence>
<comment type="subcellular location">
    <subcellularLocation>
        <location evidence="1">Cell membrane</location>
        <topology evidence="1">Multi-pass membrane protein</topology>
    </subcellularLocation>
</comment>
<keyword evidence="2" id="KW-1003">Cell membrane</keyword>
<evidence type="ECO:0000256" key="2">
    <source>
        <dbReference type="ARBA" id="ARBA00022475"/>
    </source>
</evidence>
<evidence type="ECO:0000259" key="7">
    <source>
        <dbReference type="Pfam" id="PF13396"/>
    </source>
</evidence>
<feature type="transmembrane region" description="Helical" evidence="6">
    <location>
        <begin position="47"/>
        <end position="66"/>
    </location>
</feature>